<organism evidence="3 4">
    <name type="scientific">Stieleria magnilauensis</name>
    <dbReference type="NCBI Taxonomy" id="2527963"/>
    <lineage>
        <taxon>Bacteria</taxon>
        <taxon>Pseudomonadati</taxon>
        <taxon>Planctomycetota</taxon>
        <taxon>Planctomycetia</taxon>
        <taxon>Pirellulales</taxon>
        <taxon>Pirellulaceae</taxon>
        <taxon>Stieleria</taxon>
    </lineage>
</organism>
<dbReference type="Pfam" id="PF14252">
    <property type="entry name" value="DUF4347"/>
    <property type="match status" value="1"/>
</dbReference>
<proteinExistence type="predicted"/>
<dbReference type="InterPro" id="IPR025592">
    <property type="entry name" value="DUF4347"/>
</dbReference>
<keyword evidence="4" id="KW-1185">Reference proteome</keyword>
<feature type="compositionally biased region" description="Polar residues" evidence="1">
    <location>
        <begin position="260"/>
        <end position="274"/>
    </location>
</feature>
<evidence type="ECO:0000256" key="1">
    <source>
        <dbReference type="SAM" id="MobiDB-lite"/>
    </source>
</evidence>
<accession>A0ABX5XQ92</accession>
<gene>
    <name evidence="3" type="ORF">TBK1r_24370</name>
</gene>
<dbReference type="EMBL" id="CP036432">
    <property type="protein sequence ID" value="QDV83496.1"/>
    <property type="molecule type" value="Genomic_DNA"/>
</dbReference>
<evidence type="ECO:0000313" key="4">
    <source>
        <dbReference type="Proteomes" id="UP000318081"/>
    </source>
</evidence>
<reference evidence="3 4" key="1">
    <citation type="submission" date="2019-02" db="EMBL/GenBank/DDBJ databases">
        <title>Deep-cultivation of Planctomycetes and their phenomic and genomic characterization uncovers novel biology.</title>
        <authorList>
            <person name="Wiegand S."/>
            <person name="Jogler M."/>
            <person name="Boedeker C."/>
            <person name="Pinto D."/>
            <person name="Vollmers J."/>
            <person name="Rivas-Marin E."/>
            <person name="Kohn T."/>
            <person name="Peeters S.H."/>
            <person name="Heuer A."/>
            <person name="Rast P."/>
            <person name="Oberbeckmann S."/>
            <person name="Bunk B."/>
            <person name="Jeske O."/>
            <person name="Meyerdierks A."/>
            <person name="Storesund J.E."/>
            <person name="Kallscheuer N."/>
            <person name="Luecker S."/>
            <person name="Lage O.M."/>
            <person name="Pohl T."/>
            <person name="Merkel B.J."/>
            <person name="Hornburger P."/>
            <person name="Mueller R.-W."/>
            <person name="Bruemmer F."/>
            <person name="Labrenz M."/>
            <person name="Spormann A.M."/>
            <person name="Op den Camp H."/>
            <person name="Overmann J."/>
            <person name="Amann R."/>
            <person name="Jetten M.S.M."/>
            <person name="Mascher T."/>
            <person name="Medema M.H."/>
            <person name="Devos D.P."/>
            <person name="Kaster A.-K."/>
            <person name="Ovreas L."/>
            <person name="Rohde M."/>
            <person name="Galperin M.Y."/>
            <person name="Jogler C."/>
        </authorList>
    </citation>
    <scope>NUCLEOTIDE SEQUENCE [LARGE SCALE GENOMIC DNA]</scope>
    <source>
        <strain evidence="3 4">TBK1r</strain>
    </source>
</reference>
<sequence>MNPTQRTSVPHRRRYSEPLEERVLIDADVSDFIAMDGAHDPHDASAPPSGQGPKRKPRTVSWYGRMDSGSSEVPGLHPRQYAFVDVTVQQHESRVQDLVRNGQPLEIIYLDPKRNGIQQMAETLTGEANLDVVYLISDGWDGLLQLGDQAIDRADLALDHASSLRAIGASLAADGDFLLYGCGLVGSTAGLNLIDALSRLTGVEVAALDASLGNASLDENWELELLRSESVGQHCICVTAAGTEGLATFTDAAIMPPPQSTDQEPSDQEPTGSPGQAGFDRGAFDINVVLETSSCSPWCAGFSPHFDVFHPRGIRVDGFAIYGGNLSPAVEKVLTAASEIASAIGDNRSDTQLVGASASAQRSIWHGSPNDSGAFGVGWALVTG</sequence>
<protein>
    <recommendedName>
        <fullName evidence="2">DUF4347 domain-containing protein</fullName>
    </recommendedName>
</protein>
<name>A0ABX5XQ92_9BACT</name>
<dbReference type="RefSeq" id="WP_419581252.1">
    <property type="nucleotide sequence ID" value="NZ_CP036432.1"/>
</dbReference>
<evidence type="ECO:0000259" key="2">
    <source>
        <dbReference type="Pfam" id="PF14252"/>
    </source>
</evidence>
<feature type="region of interest" description="Disordered" evidence="1">
    <location>
        <begin position="253"/>
        <end position="277"/>
    </location>
</feature>
<feature type="domain" description="DUF4347" evidence="2">
    <location>
        <begin position="82"/>
        <end position="229"/>
    </location>
</feature>
<dbReference type="Proteomes" id="UP000318081">
    <property type="component" value="Chromosome"/>
</dbReference>
<evidence type="ECO:0000313" key="3">
    <source>
        <dbReference type="EMBL" id="QDV83496.1"/>
    </source>
</evidence>
<feature type="region of interest" description="Disordered" evidence="1">
    <location>
        <begin position="35"/>
        <end position="74"/>
    </location>
</feature>